<protein>
    <submittedName>
        <fullName evidence="1">Uncharacterized protein</fullName>
    </submittedName>
</protein>
<dbReference type="Proteomes" id="UP000000305">
    <property type="component" value="Unassembled WGS sequence"/>
</dbReference>
<name>E9G5U0_DAPPU</name>
<reference evidence="1 2" key="1">
    <citation type="journal article" date="2011" name="Science">
        <title>The ecoresponsive genome of Daphnia pulex.</title>
        <authorList>
            <person name="Colbourne J.K."/>
            <person name="Pfrender M.E."/>
            <person name="Gilbert D."/>
            <person name="Thomas W.K."/>
            <person name="Tucker A."/>
            <person name="Oakley T.H."/>
            <person name="Tokishita S."/>
            <person name="Aerts A."/>
            <person name="Arnold G.J."/>
            <person name="Basu M.K."/>
            <person name="Bauer D.J."/>
            <person name="Caceres C.E."/>
            <person name="Carmel L."/>
            <person name="Casola C."/>
            <person name="Choi J.H."/>
            <person name="Detter J.C."/>
            <person name="Dong Q."/>
            <person name="Dusheyko S."/>
            <person name="Eads B.D."/>
            <person name="Frohlich T."/>
            <person name="Geiler-Samerotte K.A."/>
            <person name="Gerlach D."/>
            <person name="Hatcher P."/>
            <person name="Jogdeo S."/>
            <person name="Krijgsveld J."/>
            <person name="Kriventseva E.V."/>
            <person name="Kultz D."/>
            <person name="Laforsch C."/>
            <person name="Lindquist E."/>
            <person name="Lopez J."/>
            <person name="Manak J.R."/>
            <person name="Muller J."/>
            <person name="Pangilinan J."/>
            <person name="Patwardhan R.P."/>
            <person name="Pitluck S."/>
            <person name="Pritham E.J."/>
            <person name="Rechtsteiner A."/>
            <person name="Rho M."/>
            <person name="Rogozin I.B."/>
            <person name="Sakarya O."/>
            <person name="Salamov A."/>
            <person name="Schaack S."/>
            <person name="Shapiro H."/>
            <person name="Shiga Y."/>
            <person name="Skalitzky C."/>
            <person name="Smith Z."/>
            <person name="Souvorov A."/>
            <person name="Sung W."/>
            <person name="Tang Z."/>
            <person name="Tsuchiya D."/>
            <person name="Tu H."/>
            <person name="Vos H."/>
            <person name="Wang M."/>
            <person name="Wolf Y.I."/>
            <person name="Yamagata H."/>
            <person name="Yamada T."/>
            <person name="Ye Y."/>
            <person name="Shaw J.R."/>
            <person name="Andrews J."/>
            <person name="Crease T.J."/>
            <person name="Tang H."/>
            <person name="Lucas S.M."/>
            <person name="Robertson H.M."/>
            <person name="Bork P."/>
            <person name="Koonin E.V."/>
            <person name="Zdobnov E.M."/>
            <person name="Grigoriev I.V."/>
            <person name="Lynch M."/>
            <person name="Boore J.L."/>
        </authorList>
    </citation>
    <scope>NUCLEOTIDE SEQUENCE [LARGE SCALE GENOMIC DNA]</scope>
</reference>
<evidence type="ECO:0000313" key="2">
    <source>
        <dbReference type="Proteomes" id="UP000000305"/>
    </source>
</evidence>
<proteinExistence type="predicted"/>
<gene>
    <name evidence="1" type="ORF">DAPPUDRAFT_238218</name>
</gene>
<dbReference type="AlphaFoldDB" id="E9G5U0"/>
<dbReference type="KEGG" id="dpx:DAPPUDRAFT_238218"/>
<organism evidence="1 2">
    <name type="scientific">Daphnia pulex</name>
    <name type="common">Water flea</name>
    <dbReference type="NCBI Taxonomy" id="6669"/>
    <lineage>
        <taxon>Eukaryota</taxon>
        <taxon>Metazoa</taxon>
        <taxon>Ecdysozoa</taxon>
        <taxon>Arthropoda</taxon>
        <taxon>Crustacea</taxon>
        <taxon>Branchiopoda</taxon>
        <taxon>Diplostraca</taxon>
        <taxon>Cladocera</taxon>
        <taxon>Anomopoda</taxon>
        <taxon>Daphniidae</taxon>
        <taxon>Daphnia</taxon>
    </lineage>
</organism>
<dbReference type="InParanoid" id="E9G5U0"/>
<accession>E9G5U0</accession>
<dbReference type="EMBL" id="GL732533">
    <property type="protein sequence ID" value="EFX85111.1"/>
    <property type="molecule type" value="Genomic_DNA"/>
</dbReference>
<sequence>MLRAYLMEDRDDEKTLSLFGRLSWHPLSLSRSMTQPLEVEAAADEPLQPAAPLS</sequence>
<keyword evidence="2" id="KW-1185">Reference proteome</keyword>
<evidence type="ECO:0000313" key="1">
    <source>
        <dbReference type="EMBL" id="EFX85111.1"/>
    </source>
</evidence>
<dbReference type="HOGENOM" id="CLU_3052419_0_0_1"/>